<organism evidence="1 2">
    <name type="scientific">Tectimicrobiota bacterium</name>
    <dbReference type="NCBI Taxonomy" id="2528274"/>
    <lineage>
        <taxon>Bacteria</taxon>
        <taxon>Pseudomonadati</taxon>
        <taxon>Nitrospinota/Tectimicrobiota group</taxon>
        <taxon>Candidatus Tectimicrobiota</taxon>
    </lineage>
</organism>
<name>A0A933LPX4_UNCTE</name>
<gene>
    <name evidence="1" type="ORF">HY730_00045</name>
</gene>
<dbReference type="Proteomes" id="UP000772181">
    <property type="component" value="Unassembled WGS sequence"/>
</dbReference>
<protein>
    <recommendedName>
        <fullName evidence="3">CopG family transcriptional regulator</fullName>
    </recommendedName>
</protein>
<evidence type="ECO:0000313" key="2">
    <source>
        <dbReference type="Proteomes" id="UP000772181"/>
    </source>
</evidence>
<evidence type="ECO:0008006" key="3">
    <source>
        <dbReference type="Google" id="ProtNLM"/>
    </source>
</evidence>
<dbReference type="EMBL" id="JACQWF010000003">
    <property type="protein sequence ID" value="MBI4594751.1"/>
    <property type="molecule type" value="Genomic_DNA"/>
</dbReference>
<evidence type="ECO:0000313" key="1">
    <source>
        <dbReference type="EMBL" id="MBI4594751.1"/>
    </source>
</evidence>
<dbReference type="AlphaFoldDB" id="A0A933LPX4"/>
<accession>A0A933LPX4</accession>
<reference evidence="1" key="1">
    <citation type="submission" date="2020-07" db="EMBL/GenBank/DDBJ databases">
        <title>Huge and variable diversity of episymbiotic CPR bacteria and DPANN archaea in groundwater ecosystems.</title>
        <authorList>
            <person name="He C.Y."/>
            <person name="Keren R."/>
            <person name="Whittaker M."/>
            <person name="Farag I.F."/>
            <person name="Doudna J."/>
            <person name="Cate J.H.D."/>
            <person name="Banfield J.F."/>
        </authorList>
    </citation>
    <scope>NUCLEOTIDE SEQUENCE</scope>
    <source>
        <strain evidence="1">NC_groundwater_1482_Ag_S-0.65um_47_24</strain>
    </source>
</reference>
<proteinExistence type="predicted"/>
<sequence>MGDYSVRMQIYLSKNQHDRLKTVSSVVNKPVAGLIREAIDRYLKEPGESSLGPDDPIWDIAGQVESGQGDLSEKHDAYLYGVELHLEKVKAALNSFLSNDSQLLTLCASERSISHKFAEHLQREFTEWNVDCEYNRRGACPKTLRSNLFSEIKDDDQEAKTIFPDIIIHKRQEPINCLVIEIKKSNNLNSAAKDKKKLTDFTDLKGDYKYEVGLFIVFDVTNQKIGRRYSIIGFKNGTEDPTIKNSFEAMRYGR</sequence>
<comment type="caution">
    <text evidence="1">The sequence shown here is derived from an EMBL/GenBank/DDBJ whole genome shotgun (WGS) entry which is preliminary data.</text>
</comment>